<dbReference type="InterPro" id="IPR029063">
    <property type="entry name" value="SAM-dependent_MTases_sf"/>
</dbReference>
<dbReference type="InterPro" id="IPR001326">
    <property type="entry name" value="Transl_elong_EF1B_B/D_CS"/>
</dbReference>
<evidence type="ECO:0000313" key="9">
    <source>
        <dbReference type="Proteomes" id="UP000095282"/>
    </source>
</evidence>
<dbReference type="GO" id="GO:0003746">
    <property type="term" value="F:translation elongation factor activity"/>
    <property type="evidence" value="ECO:0007669"/>
    <property type="project" value="UniProtKB-KW"/>
</dbReference>
<comment type="similarity">
    <text evidence="1 4">Belongs to the EF-1-beta/EF-1-delta family.</text>
</comment>
<dbReference type="InterPro" id="IPR018940">
    <property type="entry name" value="EF-1_beta_acid_region_euk"/>
</dbReference>
<dbReference type="PANTHER" id="PTHR11595">
    <property type="entry name" value="EF-HAND AND COILED-COIL DOMAIN-CONTAINING FAMILY MEMBER"/>
    <property type="match status" value="1"/>
</dbReference>
<dbReference type="FunFam" id="3.30.70.60:FF:000001">
    <property type="entry name" value="Elongation factor 1-beta 1 like"/>
    <property type="match status" value="1"/>
</dbReference>
<dbReference type="STRING" id="1561998.A0A1I7UIQ9"/>
<evidence type="ECO:0000256" key="6">
    <source>
        <dbReference type="SAM" id="MobiDB-lite"/>
    </source>
</evidence>
<evidence type="ECO:0000256" key="4">
    <source>
        <dbReference type="RuleBase" id="RU003791"/>
    </source>
</evidence>
<dbReference type="Pfam" id="PF10354">
    <property type="entry name" value="BMT5-like"/>
    <property type="match status" value="1"/>
</dbReference>
<feature type="region of interest" description="Disordered" evidence="6">
    <location>
        <begin position="439"/>
        <end position="472"/>
    </location>
</feature>
<keyword evidence="3 4" id="KW-0648">Protein biosynthesis</keyword>
<evidence type="ECO:0000259" key="8">
    <source>
        <dbReference type="SMART" id="SM01182"/>
    </source>
</evidence>
<dbReference type="Gene3D" id="3.40.50.150">
    <property type="entry name" value="Vaccinia Virus protein VP39"/>
    <property type="match status" value="1"/>
</dbReference>
<evidence type="ECO:0000256" key="1">
    <source>
        <dbReference type="ARBA" id="ARBA00007411"/>
    </source>
</evidence>
<name>A0A1I7UIQ9_9PELO</name>
<dbReference type="InterPro" id="IPR049720">
    <property type="entry name" value="EF1B_bsu/dsu"/>
</dbReference>
<proteinExistence type="inferred from homology"/>
<dbReference type="InterPro" id="IPR014038">
    <property type="entry name" value="EF1B_bsu/dsu_GNE"/>
</dbReference>
<dbReference type="InterPro" id="IPR019446">
    <property type="entry name" value="BMT5-like"/>
</dbReference>
<dbReference type="SUPFAM" id="SSF54984">
    <property type="entry name" value="eEF-1beta-like"/>
    <property type="match status" value="1"/>
</dbReference>
<dbReference type="Pfam" id="PF00736">
    <property type="entry name" value="EF1_GNE"/>
    <property type="match status" value="1"/>
</dbReference>
<feature type="compositionally biased region" description="Acidic residues" evidence="6">
    <location>
        <begin position="455"/>
        <end position="472"/>
    </location>
</feature>
<keyword evidence="9" id="KW-1185">Reference proteome</keyword>
<feature type="domain" description="Translation elongation factor EF1B beta/delta subunit guanine nucleotide exchange" evidence="7">
    <location>
        <begin position="498"/>
        <end position="585"/>
    </location>
</feature>
<dbReference type="GO" id="GO:0005829">
    <property type="term" value="C:cytosol"/>
    <property type="evidence" value="ECO:0007669"/>
    <property type="project" value="TreeGrafter"/>
</dbReference>
<dbReference type="eggNOG" id="KOG4174">
    <property type="taxonomic scope" value="Eukaryota"/>
</dbReference>
<dbReference type="Pfam" id="PF10587">
    <property type="entry name" value="EF-1_beta_acid"/>
    <property type="match status" value="1"/>
</dbReference>
<dbReference type="AlphaFoldDB" id="A0A1I7UIQ9"/>
<dbReference type="PROSITE" id="PS00824">
    <property type="entry name" value="EF1BD_1"/>
    <property type="match status" value="1"/>
</dbReference>
<dbReference type="CDD" id="cd00292">
    <property type="entry name" value="EF1B"/>
    <property type="match status" value="1"/>
</dbReference>
<organism evidence="9 10">
    <name type="scientific">Caenorhabditis tropicalis</name>
    <dbReference type="NCBI Taxonomy" id="1561998"/>
    <lineage>
        <taxon>Eukaryota</taxon>
        <taxon>Metazoa</taxon>
        <taxon>Ecdysozoa</taxon>
        <taxon>Nematoda</taxon>
        <taxon>Chromadorea</taxon>
        <taxon>Rhabditida</taxon>
        <taxon>Rhabditina</taxon>
        <taxon>Rhabditomorpha</taxon>
        <taxon>Rhabditoidea</taxon>
        <taxon>Rhabditidae</taxon>
        <taxon>Peloderinae</taxon>
        <taxon>Caenorhabditis</taxon>
    </lineage>
</organism>
<dbReference type="WBParaSite" id="Csp11.Scaffold629.g9723.t1">
    <property type="protein sequence ID" value="Csp11.Scaffold629.g9723.t1"/>
    <property type="gene ID" value="Csp11.Scaffold629.g9723"/>
</dbReference>
<feature type="domain" description="Elongation factor 1 beta central acidic region eukaryote" evidence="8">
    <location>
        <begin position="462"/>
        <end position="489"/>
    </location>
</feature>
<dbReference type="SMART" id="SM01182">
    <property type="entry name" value="EF-1_beta_acid"/>
    <property type="match status" value="1"/>
</dbReference>
<feature type="compositionally biased region" description="Low complexity" evidence="6">
    <location>
        <begin position="439"/>
        <end position="449"/>
    </location>
</feature>
<dbReference type="GO" id="GO:0005085">
    <property type="term" value="F:guanyl-nucleotide exchange factor activity"/>
    <property type="evidence" value="ECO:0007669"/>
    <property type="project" value="TreeGrafter"/>
</dbReference>
<evidence type="ECO:0000256" key="2">
    <source>
        <dbReference type="ARBA" id="ARBA00022768"/>
    </source>
</evidence>
<dbReference type="PANTHER" id="PTHR11595:SF19">
    <property type="entry name" value="ELONGATION FACTOR 1-BETA_1-DELTA 2-RELATED"/>
    <property type="match status" value="1"/>
</dbReference>
<protein>
    <submittedName>
        <fullName evidence="10">DUF2431 domain-containing protein</fullName>
    </submittedName>
</protein>
<dbReference type="SMART" id="SM00888">
    <property type="entry name" value="EF1_GNE"/>
    <property type="match status" value="1"/>
</dbReference>
<dbReference type="Proteomes" id="UP000095282">
    <property type="component" value="Unplaced"/>
</dbReference>
<evidence type="ECO:0000313" key="10">
    <source>
        <dbReference type="WBParaSite" id="Csp11.Scaffold629.g9723.t1"/>
    </source>
</evidence>
<dbReference type="GO" id="GO:0005853">
    <property type="term" value="C:eukaryotic translation elongation factor 1 complex"/>
    <property type="evidence" value="ECO:0007669"/>
    <property type="project" value="InterPro"/>
</dbReference>
<keyword evidence="2 4" id="KW-0251">Elongation factor</keyword>
<sequence length="585" mass="65372">MSVEGLLSEVRHFHEQNLQTALGEQLYYGGKRVFSDVKPGSSSGGHGDKAEKHHEVKSAIDNAKKTCDKALKGGNTSDVAKLREEHSALEKKVIDLAKLVAELQLEISTLRKGQVITKRHVLILGDGNLSFSLAIAPSDPGTIYFATVFDSRDEFTRKYQAEDTLESLEALTNVQLVFGVDATALPLHWKDLFDTIIMNFPHPGGKTNLRKSKILLAGIFRSLRYIMSDKAVFLLSLAIGQSGIEKVENPLQKELPNHKKDSWQAIYLGAEEGFILDSVEIFDTDRFTSYKSSGYKETGKGFNNREGLTLAFRKCNNQEKSLEEFQRNELKGEKFNYYRPFYSQDLSFLFKTDEAEGEKIAMNLLNSLAGNCLAQINEIELLRSICPDPQLPNRIYRIIWQGERLPMGREMCGRIHEELRCRLAQKIEDDDLPLTSAAPAAAAPAPAAPAKEEAAGDDDFDLFGSEDEEEDAEKAKIVEERLAAYAEKKSKKAGPIAKSSVILDVKPWDDETDLVEMEKLVRSIEMDGLVWGGGKLLPIGYGINKLQIITVIEDLKVSVDDLIERIIEDFEDHVQSVDIVAFNKI</sequence>
<evidence type="ECO:0000256" key="5">
    <source>
        <dbReference type="SAM" id="Coils"/>
    </source>
</evidence>
<evidence type="ECO:0000256" key="3">
    <source>
        <dbReference type="ARBA" id="ARBA00022917"/>
    </source>
</evidence>
<dbReference type="PROSITE" id="PS00825">
    <property type="entry name" value="EF1BD_2"/>
    <property type="match status" value="1"/>
</dbReference>
<feature type="coiled-coil region" evidence="5">
    <location>
        <begin position="79"/>
        <end position="106"/>
    </location>
</feature>
<dbReference type="GO" id="GO:0070042">
    <property type="term" value="F:rRNA (uridine-N3-)-methyltransferase activity"/>
    <property type="evidence" value="ECO:0007669"/>
    <property type="project" value="InterPro"/>
</dbReference>
<reference evidence="10" key="1">
    <citation type="submission" date="2016-11" db="UniProtKB">
        <authorList>
            <consortium name="WormBaseParasite"/>
        </authorList>
    </citation>
    <scope>IDENTIFICATION</scope>
</reference>
<evidence type="ECO:0000259" key="7">
    <source>
        <dbReference type="SMART" id="SM00888"/>
    </source>
</evidence>
<accession>A0A1I7UIQ9</accession>
<keyword evidence="5" id="KW-0175">Coiled coil</keyword>
<dbReference type="GO" id="GO:0070475">
    <property type="term" value="P:rRNA base methylation"/>
    <property type="evidence" value="ECO:0007669"/>
    <property type="project" value="InterPro"/>
</dbReference>
<dbReference type="InterPro" id="IPR014717">
    <property type="entry name" value="Transl_elong_EF1B/ribsomal_bS6"/>
</dbReference>
<dbReference type="eggNOG" id="KOG1668">
    <property type="taxonomic scope" value="Eukaryota"/>
</dbReference>
<dbReference type="InterPro" id="IPR036219">
    <property type="entry name" value="eEF-1beta-like_sf"/>
</dbReference>
<dbReference type="Gene3D" id="3.30.70.60">
    <property type="match status" value="1"/>
</dbReference>